<comment type="similarity">
    <text evidence="1">Belongs to the acetyltransferase family. GNAT subfamily.</text>
</comment>
<evidence type="ECO:0000259" key="8">
    <source>
        <dbReference type="Pfam" id="PF13508"/>
    </source>
</evidence>
<keyword evidence="3" id="KW-0820">tRNA-binding</keyword>
<dbReference type="PANTHER" id="PTHR36449:SF1">
    <property type="entry name" value="ACETYLTRANSFERASE"/>
    <property type="match status" value="1"/>
</dbReference>
<keyword evidence="5 9" id="KW-0808">Transferase</keyword>
<evidence type="ECO:0000256" key="2">
    <source>
        <dbReference type="ARBA" id="ARBA00022491"/>
    </source>
</evidence>
<keyword evidence="3" id="KW-0694">RNA-binding</keyword>
<keyword evidence="6" id="KW-0012">Acyltransferase</keyword>
<dbReference type="CDD" id="cd04301">
    <property type="entry name" value="NAT_SF"/>
    <property type="match status" value="1"/>
</dbReference>
<reference evidence="9 10" key="1">
    <citation type="submission" date="2018-12" db="EMBL/GenBank/DDBJ databases">
        <authorList>
            <consortium name="Pathogen Informatics"/>
        </authorList>
    </citation>
    <scope>NUCLEOTIDE SEQUENCE [LARGE SCALE GENOMIC DNA]</scope>
    <source>
        <strain evidence="9 10">NCTC129</strain>
    </source>
</reference>
<evidence type="ECO:0000313" key="10">
    <source>
        <dbReference type="Proteomes" id="UP000282086"/>
    </source>
</evidence>
<comment type="catalytic activity">
    <reaction evidence="7">
        <text>glycyl-tRNA(Gly) + acetyl-CoA = N-acetylglycyl-tRNA(Gly) + CoA + H(+)</text>
        <dbReference type="Rhea" id="RHEA:81867"/>
        <dbReference type="Rhea" id="RHEA-COMP:9683"/>
        <dbReference type="Rhea" id="RHEA-COMP:19766"/>
        <dbReference type="ChEBI" id="CHEBI:15378"/>
        <dbReference type="ChEBI" id="CHEBI:57287"/>
        <dbReference type="ChEBI" id="CHEBI:57288"/>
        <dbReference type="ChEBI" id="CHEBI:78522"/>
        <dbReference type="ChEBI" id="CHEBI:232036"/>
    </reaction>
</comment>
<evidence type="ECO:0000313" key="9">
    <source>
        <dbReference type="EMBL" id="VDZ96473.1"/>
    </source>
</evidence>
<dbReference type="GO" id="GO:0016747">
    <property type="term" value="F:acyltransferase activity, transferring groups other than amino-acyl groups"/>
    <property type="evidence" value="ECO:0007669"/>
    <property type="project" value="InterPro"/>
</dbReference>
<feature type="domain" description="N-acetyltransferase" evidence="8">
    <location>
        <begin position="84"/>
        <end position="143"/>
    </location>
</feature>
<organism evidence="9 10">
    <name type="scientific">Salmonella enterica I</name>
    <dbReference type="NCBI Taxonomy" id="59201"/>
    <lineage>
        <taxon>Bacteria</taxon>
        <taxon>Pseudomonadati</taxon>
        <taxon>Pseudomonadota</taxon>
        <taxon>Gammaproteobacteria</taxon>
        <taxon>Enterobacterales</taxon>
        <taxon>Enterobacteriaceae</taxon>
        <taxon>Salmonella</taxon>
    </lineage>
</organism>
<dbReference type="Pfam" id="PF13508">
    <property type="entry name" value="Acetyltransf_7"/>
    <property type="match status" value="1"/>
</dbReference>
<evidence type="ECO:0000256" key="1">
    <source>
        <dbReference type="ARBA" id="ARBA00009342"/>
    </source>
</evidence>
<evidence type="ECO:0000256" key="6">
    <source>
        <dbReference type="ARBA" id="ARBA00023315"/>
    </source>
</evidence>
<evidence type="ECO:0000256" key="7">
    <source>
        <dbReference type="ARBA" id="ARBA00049880"/>
    </source>
</evidence>
<dbReference type="InterPro" id="IPR000182">
    <property type="entry name" value="GNAT_dom"/>
</dbReference>
<accession>A0A447MZH9</accession>
<proteinExistence type="inferred from homology"/>
<evidence type="ECO:0000256" key="5">
    <source>
        <dbReference type="ARBA" id="ARBA00022679"/>
    </source>
</evidence>
<dbReference type="PANTHER" id="PTHR36449">
    <property type="entry name" value="ACETYLTRANSFERASE-RELATED"/>
    <property type="match status" value="1"/>
</dbReference>
<evidence type="ECO:0000256" key="3">
    <source>
        <dbReference type="ARBA" id="ARBA00022555"/>
    </source>
</evidence>
<evidence type="ECO:0000256" key="4">
    <source>
        <dbReference type="ARBA" id="ARBA00022649"/>
    </source>
</evidence>
<dbReference type="EMBL" id="LR134140">
    <property type="protein sequence ID" value="VDZ96473.1"/>
    <property type="molecule type" value="Genomic_DNA"/>
</dbReference>
<keyword evidence="2" id="KW-0678">Repressor</keyword>
<dbReference type="Proteomes" id="UP000282086">
    <property type="component" value="Chromosome"/>
</dbReference>
<dbReference type="Gene3D" id="3.40.630.30">
    <property type="match status" value="1"/>
</dbReference>
<dbReference type="AlphaFoldDB" id="A0A447MZH9"/>
<dbReference type="SUPFAM" id="SSF55729">
    <property type="entry name" value="Acyl-CoA N-acyltransferases (Nat)"/>
    <property type="match status" value="1"/>
</dbReference>
<keyword evidence="4" id="KW-1277">Toxin-antitoxin system</keyword>
<protein>
    <submittedName>
        <fullName evidence="9">N-acetyltransferase GCN5</fullName>
    </submittedName>
</protein>
<name>A0A447MZH9_SALET</name>
<sequence>MISSPEPLHAGHILTPFCCGVDSMDNWLKQRAMKNQTTGASRTFVCCGSDSSVLAYYSLASSAVTTNTAPGRFRRNMPDPIPIVVLGRLAVDKSLHGQGVGRALVRDAGLRVIQVAETIGIRGMLVHALSDEAREFYQRVGFVPSPMDPMMLMVTLGDLVESVLNSRTYPLTSQTLQVTDEHCP</sequence>
<gene>
    <name evidence="9" type="ORF">NCTC129_02633</name>
</gene>
<dbReference type="InterPro" id="IPR016181">
    <property type="entry name" value="Acyl_CoA_acyltransferase"/>
</dbReference>
<dbReference type="GO" id="GO:0000049">
    <property type="term" value="F:tRNA binding"/>
    <property type="evidence" value="ECO:0007669"/>
    <property type="project" value="UniProtKB-KW"/>
</dbReference>